<dbReference type="PROSITE" id="PS00463">
    <property type="entry name" value="ZN2_CY6_FUNGAL_1"/>
    <property type="match status" value="1"/>
</dbReference>
<dbReference type="Proteomes" id="UP001174936">
    <property type="component" value="Unassembled WGS sequence"/>
</dbReference>
<feature type="region of interest" description="Disordered" evidence="6">
    <location>
        <begin position="1"/>
        <end position="196"/>
    </location>
</feature>
<dbReference type="SMART" id="SM00066">
    <property type="entry name" value="GAL4"/>
    <property type="match status" value="1"/>
</dbReference>
<keyword evidence="1" id="KW-0479">Metal-binding</keyword>
<feature type="compositionally biased region" description="Polar residues" evidence="6">
    <location>
        <begin position="314"/>
        <end position="329"/>
    </location>
</feature>
<keyword evidence="4" id="KW-0804">Transcription</keyword>
<feature type="compositionally biased region" description="Basic and acidic residues" evidence="6">
    <location>
        <begin position="132"/>
        <end position="159"/>
    </location>
</feature>
<keyword evidence="2" id="KW-0805">Transcription regulation</keyword>
<feature type="compositionally biased region" description="Low complexity" evidence="6">
    <location>
        <begin position="114"/>
        <end position="123"/>
    </location>
</feature>
<reference evidence="8" key="1">
    <citation type="submission" date="2023-06" db="EMBL/GenBank/DDBJ databases">
        <title>Genome-scale phylogeny and comparative genomics of the fungal order Sordariales.</title>
        <authorList>
            <consortium name="Lawrence Berkeley National Laboratory"/>
            <person name="Hensen N."/>
            <person name="Bonometti L."/>
            <person name="Westerberg I."/>
            <person name="Brannstrom I.O."/>
            <person name="Guillou S."/>
            <person name="Cros-Aarteil S."/>
            <person name="Calhoun S."/>
            <person name="Haridas S."/>
            <person name="Kuo A."/>
            <person name="Mondo S."/>
            <person name="Pangilinan J."/>
            <person name="Riley R."/>
            <person name="Labutti K."/>
            <person name="Andreopoulos B."/>
            <person name="Lipzen A."/>
            <person name="Chen C."/>
            <person name="Yanf M."/>
            <person name="Daum C."/>
            <person name="Ng V."/>
            <person name="Clum A."/>
            <person name="Steindorff A."/>
            <person name="Ohm R."/>
            <person name="Martin F."/>
            <person name="Silar P."/>
            <person name="Natvig D."/>
            <person name="Lalanne C."/>
            <person name="Gautier V."/>
            <person name="Ament-Velasquez S.L."/>
            <person name="Kruys A."/>
            <person name="Hutchinson M.I."/>
            <person name="Powell A.J."/>
            <person name="Barry K."/>
            <person name="Miller A.N."/>
            <person name="Grigoriev I.V."/>
            <person name="Debuchy R."/>
            <person name="Gladieux P."/>
            <person name="Thoren M.H."/>
            <person name="Johannesson H."/>
        </authorList>
    </citation>
    <scope>NUCLEOTIDE SEQUENCE</scope>
    <source>
        <strain evidence="8">SMH2532-1</strain>
    </source>
</reference>
<dbReference type="GO" id="GO:0008270">
    <property type="term" value="F:zinc ion binding"/>
    <property type="evidence" value="ECO:0007669"/>
    <property type="project" value="InterPro"/>
</dbReference>
<feature type="domain" description="Zn(2)-C6 fungal-type" evidence="7">
    <location>
        <begin position="217"/>
        <end position="251"/>
    </location>
</feature>
<dbReference type="InterPro" id="IPR001138">
    <property type="entry name" value="Zn2Cys6_DnaBD"/>
</dbReference>
<name>A0AA39XVK5_9PEZI</name>
<keyword evidence="9" id="KW-1185">Reference proteome</keyword>
<dbReference type="Gene3D" id="4.10.240.10">
    <property type="entry name" value="Zn(2)-C6 fungal-type DNA-binding domain"/>
    <property type="match status" value="1"/>
</dbReference>
<dbReference type="PANTHER" id="PTHR31668">
    <property type="entry name" value="GLUCOSE TRANSPORT TRANSCRIPTION REGULATOR RGT1-RELATED-RELATED"/>
    <property type="match status" value="1"/>
</dbReference>
<evidence type="ECO:0000313" key="9">
    <source>
        <dbReference type="Proteomes" id="UP001174936"/>
    </source>
</evidence>
<evidence type="ECO:0000256" key="2">
    <source>
        <dbReference type="ARBA" id="ARBA00023015"/>
    </source>
</evidence>
<dbReference type="Pfam" id="PF00172">
    <property type="entry name" value="Zn_clus"/>
    <property type="match status" value="1"/>
</dbReference>
<protein>
    <recommendedName>
        <fullName evidence="7">Zn(2)-C6 fungal-type domain-containing protein</fullName>
    </recommendedName>
</protein>
<proteinExistence type="predicted"/>
<keyword evidence="5" id="KW-0539">Nucleus</keyword>
<organism evidence="8 9">
    <name type="scientific">Cercophora newfieldiana</name>
    <dbReference type="NCBI Taxonomy" id="92897"/>
    <lineage>
        <taxon>Eukaryota</taxon>
        <taxon>Fungi</taxon>
        <taxon>Dikarya</taxon>
        <taxon>Ascomycota</taxon>
        <taxon>Pezizomycotina</taxon>
        <taxon>Sordariomycetes</taxon>
        <taxon>Sordariomycetidae</taxon>
        <taxon>Sordariales</taxon>
        <taxon>Lasiosphaeriaceae</taxon>
        <taxon>Cercophora</taxon>
    </lineage>
</organism>
<dbReference type="EMBL" id="JAULSV010000006">
    <property type="protein sequence ID" value="KAK0641069.1"/>
    <property type="molecule type" value="Genomic_DNA"/>
</dbReference>
<accession>A0AA39XVK5</accession>
<dbReference type="PANTHER" id="PTHR31668:SF26">
    <property type="entry name" value="GLUCOSE TRANSPORT TRANSCRIPTION REGULATOR RGT1-RELATED"/>
    <property type="match status" value="1"/>
</dbReference>
<evidence type="ECO:0000256" key="5">
    <source>
        <dbReference type="ARBA" id="ARBA00023242"/>
    </source>
</evidence>
<evidence type="ECO:0000259" key="7">
    <source>
        <dbReference type="PROSITE" id="PS50048"/>
    </source>
</evidence>
<evidence type="ECO:0000256" key="3">
    <source>
        <dbReference type="ARBA" id="ARBA00023125"/>
    </source>
</evidence>
<dbReference type="PROSITE" id="PS50048">
    <property type="entry name" value="ZN2_CY6_FUNGAL_2"/>
    <property type="match status" value="1"/>
</dbReference>
<evidence type="ECO:0000313" key="8">
    <source>
        <dbReference type="EMBL" id="KAK0641069.1"/>
    </source>
</evidence>
<feature type="compositionally biased region" description="Basic and acidic residues" evidence="6">
    <location>
        <begin position="73"/>
        <end position="95"/>
    </location>
</feature>
<feature type="region of interest" description="Disordered" evidence="6">
    <location>
        <begin position="294"/>
        <end position="340"/>
    </location>
</feature>
<dbReference type="InterPro" id="IPR036864">
    <property type="entry name" value="Zn2-C6_fun-type_DNA-bd_sf"/>
</dbReference>
<dbReference type="AlphaFoldDB" id="A0AA39XVK5"/>
<dbReference type="CDD" id="cd00067">
    <property type="entry name" value="GAL4"/>
    <property type="match status" value="1"/>
</dbReference>
<evidence type="ECO:0000256" key="4">
    <source>
        <dbReference type="ARBA" id="ARBA00023163"/>
    </source>
</evidence>
<keyword evidence="3" id="KW-0238">DNA-binding</keyword>
<dbReference type="CDD" id="cd12148">
    <property type="entry name" value="fungal_TF_MHR"/>
    <property type="match status" value="1"/>
</dbReference>
<dbReference type="InterPro" id="IPR050797">
    <property type="entry name" value="Carb_Metab_Trans_Reg"/>
</dbReference>
<evidence type="ECO:0000256" key="6">
    <source>
        <dbReference type="SAM" id="MobiDB-lite"/>
    </source>
</evidence>
<dbReference type="SUPFAM" id="SSF57701">
    <property type="entry name" value="Zn2/Cys6 DNA-binding domain"/>
    <property type="match status" value="1"/>
</dbReference>
<evidence type="ECO:0000256" key="1">
    <source>
        <dbReference type="ARBA" id="ARBA00022723"/>
    </source>
</evidence>
<feature type="compositionally biased region" description="Basic and acidic residues" evidence="6">
    <location>
        <begin position="44"/>
        <end position="65"/>
    </location>
</feature>
<comment type="caution">
    <text evidence="8">The sequence shown here is derived from an EMBL/GenBank/DDBJ whole genome shotgun (WGS) entry which is preliminary data.</text>
</comment>
<sequence>MQNSYPSPTVDAPDAHYYHIQPREHDMDTDSDRLVQQALASLAEHQEQQSHNHIHDNDHEQDLRELQALQEQEPQHHGQEDQHETHHPVSVDELRLAAQLSQDLAPIMAEAAQDHSQAQGQQQLPPPPDNTHMQEAHDDQVDPDLHQRLQAELQNHDQELQNILPPGNQQAGIPAEHQYHGNGPSPGPHGLPSMPLESYQYQVDNTPPRKRSKVSRACDECRRKKIKCDAQSDALEQPCSNCRRSSAQCLFSRVPQKRGPSKGYIKELADRINTIEGKLGGSVVESILEGAIRRTPTETFPSPQPADESRKRQFSSISGDSFPTPTSASGRGPPWPTEHRAIRPFIPQDRSLTYAANDLAPKPTVLPAIPNDSLPPRAEPSILDGISDGLSQDPLQQPERVREIDDQVFNCYLAAIHPTFPILARTKARVQSLISQCPPSLQDAFCDAFLDFTRPFLQLPGLIIGETIASAHRSLLDWELEQHPRTPATDLVYFQTTVMMALDQDRGRARAFPQAALIGKAAGIGLSQKLHLASPDPVPSLEFDPDSDHNVALRAWWALVSFDRWHAIATGVPVSISNDTAVVLPGLRYIVGDGAYQLIQLSHVIGSFVMLAQTKEADVDHRGARIMSSLALSVIEQQRLQFPAALEEAHFQHIYLAYWHTRLLADMFSPKTRMDNIMHDCENLIRLMANPPQPPGPLYDHFRILLSLILIELTKISETRDSATKMIKDMLECGIVSSPRNAALRDKIADTLPTQTQGREATMNDTSVKNLQQLADVATAAGPTTALEVSLPAPSASNEAAIGDVGGPAPVSVAAPPLMTRTGQEKQSGGDQKGFETLQTFLRVGYLTFSERGSMAG</sequence>
<dbReference type="GO" id="GO:0003677">
    <property type="term" value="F:DNA binding"/>
    <property type="evidence" value="ECO:0007669"/>
    <property type="project" value="UniProtKB-KW"/>
</dbReference>
<gene>
    <name evidence="8" type="ORF">B0T16DRAFT_430990</name>
</gene>
<feature type="compositionally biased region" description="Basic and acidic residues" evidence="6">
    <location>
        <begin position="13"/>
        <end position="33"/>
    </location>
</feature>
<dbReference type="GO" id="GO:0000981">
    <property type="term" value="F:DNA-binding transcription factor activity, RNA polymerase II-specific"/>
    <property type="evidence" value="ECO:0007669"/>
    <property type="project" value="InterPro"/>
</dbReference>